<accession>A0AAU7YJ47</accession>
<evidence type="ECO:0000313" key="1">
    <source>
        <dbReference type="EMBL" id="XCA32823.1"/>
    </source>
</evidence>
<dbReference type="EMBL" id="CP158586">
    <property type="protein sequence ID" value="XCA32823.1"/>
    <property type="molecule type" value="Genomic_DNA"/>
</dbReference>
<sequence length="202" mass="23528">MRNYDTNDLSQIYLSHHKPISNLFLTLGITTFREALKYVHELPYGRNNNRTDYLSVISEKCGTCSTKHALIYELSFECEVAMTLHIAVFMMSKVNTPKISAVLNEYNLLQIPEMHCYLRYKNRIIDITFPENSASLELTEEEKIEPEHLGNYKVEKHKQFIENWLPKHTVQHGANFQNSRIMYKAIGKIVESEILLYIAKVA</sequence>
<protein>
    <recommendedName>
        <fullName evidence="2">Phage related protein</fullName>
    </recommendedName>
</protein>
<evidence type="ECO:0008006" key="2">
    <source>
        <dbReference type="Google" id="ProtNLM"/>
    </source>
</evidence>
<dbReference type="AlphaFoldDB" id="A0AAU7YJ47"/>
<gene>
    <name evidence="1" type="ORF">ABS808_03200</name>
</gene>
<proteinExistence type="predicted"/>
<name>A0AAU7YJ47_9RICK</name>
<organism evidence="1">
    <name type="scientific">Wolbachia endosymbiont of Polyergus mexicanus</name>
    <dbReference type="NCBI Taxonomy" id="3171167"/>
    <lineage>
        <taxon>Bacteria</taxon>
        <taxon>Pseudomonadati</taxon>
        <taxon>Pseudomonadota</taxon>
        <taxon>Alphaproteobacteria</taxon>
        <taxon>Rickettsiales</taxon>
        <taxon>Anaplasmataceae</taxon>
        <taxon>Wolbachieae</taxon>
        <taxon>Wolbachia</taxon>
    </lineage>
</organism>
<reference evidence="1" key="1">
    <citation type="submission" date="2024-06" db="EMBL/GenBank/DDBJ databases">
        <title>Genome assembly of the Polyergus mexicanus.</title>
        <authorList>
            <person name="Cash E."/>
            <person name="Tustsui N.D."/>
            <person name="Ward P."/>
            <person name="Nguyen O."/>
            <person name="Sahasrabudhe R."/>
            <person name="Fairbairn C.W."/>
            <person name="Seligmann W.E."/>
            <person name="Sacco S."/>
            <person name="Beraut E."/>
            <person name="Miller C."/>
            <person name="Toffelmier E."/>
            <person name="Shaffer H.B."/>
        </authorList>
    </citation>
    <scope>NUCLEOTIDE SEQUENCE</scope>
    <source>
        <strain evidence="1">NDT 795.1</strain>
    </source>
</reference>